<dbReference type="Proteomes" id="UP001054252">
    <property type="component" value="Unassembled WGS sequence"/>
</dbReference>
<dbReference type="InterPro" id="IPR057207">
    <property type="entry name" value="FBXL15_LRR"/>
</dbReference>
<dbReference type="AlphaFoldDB" id="A0AAV5IIZ5"/>
<dbReference type="InterPro" id="IPR036047">
    <property type="entry name" value="F-box-like_dom_sf"/>
</dbReference>
<dbReference type="CDD" id="cd22159">
    <property type="entry name" value="F-box_AtTIR1-like"/>
    <property type="match status" value="1"/>
</dbReference>
<dbReference type="SMART" id="SM00367">
    <property type="entry name" value="LRR_CC"/>
    <property type="match status" value="7"/>
</dbReference>
<dbReference type="GO" id="GO:0031146">
    <property type="term" value="P:SCF-dependent proteasomal ubiquitin-dependent protein catabolic process"/>
    <property type="evidence" value="ECO:0007669"/>
    <property type="project" value="TreeGrafter"/>
</dbReference>
<dbReference type="Pfam" id="PF13516">
    <property type="entry name" value="LRR_6"/>
    <property type="match status" value="1"/>
</dbReference>
<evidence type="ECO:0000313" key="3">
    <source>
        <dbReference type="Proteomes" id="UP001054252"/>
    </source>
</evidence>
<sequence length="382" mass="42508">MDGLTSIMDLSDDCLSIIFKWLDCSRDRESFGLTCRRWLNIQNLNRRSLQFECSFSILNPQTLAQTSLEINSDHLYRLLFRFQNLEYLSLSGCTKLLDSGLTHLLAYGSSLQTLCLDCCFQITDNGLSPVAIGCPSLVVVSLYRCNITDVGLEILANACLALKHVNLSWCLRISDLGLGTLSQRCRQLQAIKISNCSNVSGVGFRGCSQTLVYVDAECCNLGPEGIREIVSGGGVEFLNISGLNWLHGNEMAAIGNGFAARLTILNLRMCRSIGDESIIAISKGCPLLQEWNLALCHGVRFPGWESIGSNCHNLEKLHVSRCRNLCDRGLQALRDGCRRLSVLYMLRNIKLSDTAVELFKLYRSDVRIKGEEEMFIGPDWTA</sequence>
<keyword evidence="3" id="KW-1185">Reference proteome</keyword>
<dbReference type="Gene3D" id="3.80.10.10">
    <property type="entry name" value="Ribonuclease Inhibitor"/>
    <property type="match status" value="3"/>
</dbReference>
<protein>
    <recommendedName>
        <fullName evidence="1">F-box/LRR-repeat protein 15-like leucin rich repeat domain-containing protein</fullName>
    </recommendedName>
</protein>
<name>A0AAV5IIZ5_9ROSI</name>
<organism evidence="2 3">
    <name type="scientific">Rubroshorea leprosula</name>
    <dbReference type="NCBI Taxonomy" id="152421"/>
    <lineage>
        <taxon>Eukaryota</taxon>
        <taxon>Viridiplantae</taxon>
        <taxon>Streptophyta</taxon>
        <taxon>Embryophyta</taxon>
        <taxon>Tracheophyta</taxon>
        <taxon>Spermatophyta</taxon>
        <taxon>Magnoliopsida</taxon>
        <taxon>eudicotyledons</taxon>
        <taxon>Gunneridae</taxon>
        <taxon>Pentapetalae</taxon>
        <taxon>rosids</taxon>
        <taxon>malvids</taxon>
        <taxon>Malvales</taxon>
        <taxon>Dipterocarpaceae</taxon>
        <taxon>Rubroshorea</taxon>
    </lineage>
</organism>
<dbReference type="SUPFAM" id="SSF52047">
    <property type="entry name" value="RNI-like"/>
    <property type="match status" value="1"/>
</dbReference>
<dbReference type="Pfam" id="PF25372">
    <property type="entry name" value="DUF7885"/>
    <property type="match status" value="1"/>
</dbReference>
<accession>A0AAV5IIZ5</accession>
<comment type="caution">
    <text evidence="2">The sequence shown here is derived from an EMBL/GenBank/DDBJ whole genome shotgun (WGS) entry which is preliminary data.</text>
</comment>
<evidence type="ECO:0000313" key="2">
    <source>
        <dbReference type="EMBL" id="GKU97858.1"/>
    </source>
</evidence>
<dbReference type="GO" id="GO:0019005">
    <property type="term" value="C:SCF ubiquitin ligase complex"/>
    <property type="evidence" value="ECO:0007669"/>
    <property type="project" value="TreeGrafter"/>
</dbReference>
<dbReference type="PANTHER" id="PTHR13318">
    <property type="entry name" value="PARTNER OF PAIRED, ISOFORM B-RELATED"/>
    <property type="match status" value="1"/>
</dbReference>
<proteinExistence type="predicted"/>
<dbReference type="InterPro" id="IPR032675">
    <property type="entry name" value="LRR_dom_sf"/>
</dbReference>
<dbReference type="InterPro" id="IPR006553">
    <property type="entry name" value="Leu-rich_rpt_Cys-con_subtyp"/>
</dbReference>
<feature type="domain" description="F-box/LRR-repeat protein 15-like leucin rich repeat" evidence="1">
    <location>
        <begin position="147"/>
        <end position="287"/>
    </location>
</feature>
<dbReference type="EMBL" id="BPVZ01000012">
    <property type="protein sequence ID" value="GKU97858.1"/>
    <property type="molecule type" value="Genomic_DNA"/>
</dbReference>
<dbReference type="InterPro" id="IPR001611">
    <property type="entry name" value="Leu-rich_rpt"/>
</dbReference>
<evidence type="ECO:0000259" key="1">
    <source>
        <dbReference type="Pfam" id="PF25372"/>
    </source>
</evidence>
<gene>
    <name evidence="2" type="ORF">SLEP1_g10940</name>
</gene>
<dbReference type="SUPFAM" id="SSF81383">
    <property type="entry name" value="F-box domain"/>
    <property type="match status" value="1"/>
</dbReference>
<reference evidence="2 3" key="1">
    <citation type="journal article" date="2021" name="Commun. Biol.">
        <title>The genome of Shorea leprosula (Dipterocarpaceae) highlights the ecological relevance of drought in aseasonal tropical rainforests.</title>
        <authorList>
            <person name="Ng K.K.S."/>
            <person name="Kobayashi M.J."/>
            <person name="Fawcett J.A."/>
            <person name="Hatakeyama M."/>
            <person name="Paape T."/>
            <person name="Ng C.H."/>
            <person name="Ang C.C."/>
            <person name="Tnah L.H."/>
            <person name="Lee C.T."/>
            <person name="Nishiyama T."/>
            <person name="Sese J."/>
            <person name="O'Brien M.J."/>
            <person name="Copetti D."/>
            <person name="Mohd Noor M.I."/>
            <person name="Ong R.C."/>
            <person name="Putra M."/>
            <person name="Sireger I.Z."/>
            <person name="Indrioko S."/>
            <person name="Kosugi Y."/>
            <person name="Izuno A."/>
            <person name="Isagi Y."/>
            <person name="Lee S.L."/>
            <person name="Shimizu K.K."/>
        </authorList>
    </citation>
    <scope>NUCLEOTIDE SEQUENCE [LARGE SCALE GENOMIC DNA]</scope>
    <source>
        <strain evidence="2">214</strain>
    </source>
</reference>